<keyword evidence="3" id="KW-1185">Reference proteome</keyword>
<name>A0A6A6ST93_9PLEO</name>
<dbReference type="EMBL" id="MU004483">
    <property type="protein sequence ID" value="KAF2649658.1"/>
    <property type="molecule type" value="Genomic_DNA"/>
</dbReference>
<feature type="non-terminal residue" evidence="2">
    <location>
        <position position="1"/>
    </location>
</feature>
<feature type="region of interest" description="Disordered" evidence="1">
    <location>
        <begin position="128"/>
        <end position="178"/>
    </location>
</feature>
<dbReference type="Proteomes" id="UP000799324">
    <property type="component" value="Unassembled WGS sequence"/>
</dbReference>
<organism evidence="2 3">
    <name type="scientific">Lophiostoma macrostomum CBS 122681</name>
    <dbReference type="NCBI Taxonomy" id="1314788"/>
    <lineage>
        <taxon>Eukaryota</taxon>
        <taxon>Fungi</taxon>
        <taxon>Dikarya</taxon>
        <taxon>Ascomycota</taxon>
        <taxon>Pezizomycotina</taxon>
        <taxon>Dothideomycetes</taxon>
        <taxon>Pleosporomycetidae</taxon>
        <taxon>Pleosporales</taxon>
        <taxon>Lophiostomataceae</taxon>
        <taxon>Lophiostoma</taxon>
    </lineage>
</organism>
<evidence type="ECO:0000313" key="2">
    <source>
        <dbReference type="EMBL" id="KAF2649658.1"/>
    </source>
</evidence>
<accession>A0A6A6ST93</accession>
<sequence>FLAMPPIVSFAGPILGSGLTLLHGQSTSGLDDTQRKCCGFIQLSTYIAPGNPNKTPFKGFHPFQVFAIFPIHVNPWTSLCKRMADRSDTQFQPNTIFTDCVFIVVPDTWHFYDKAALESVSVSASLDAPAKQPSTDPFTFNRSKFISPSKRSAPTLKQSDPSPDWPSPVIPSKKQRSS</sequence>
<dbReference type="OrthoDB" id="5153349at2759"/>
<protein>
    <submittedName>
        <fullName evidence="2">Uncharacterized protein</fullName>
    </submittedName>
</protein>
<dbReference type="AlphaFoldDB" id="A0A6A6ST93"/>
<feature type="compositionally biased region" description="Polar residues" evidence="1">
    <location>
        <begin position="132"/>
        <end position="161"/>
    </location>
</feature>
<gene>
    <name evidence="2" type="ORF">K491DRAFT_583359</name>
</gene>
<reference evidence="2" key="1">
    <citation type="journal article" date="2020" name="Stud. Mycol.">
        <title>101 Dothideomycetes genomes: a test case for predicting lifestyles and emergence of pathogens.</title>
        <authorList>
            <person name="Haridas S."/>
            <person name="Albert R."/>
            <person name="Binder M."/>
            <person name="Bloem J."/>
            <person name="Labutti K."/>
            <person name="Salamov A."/>
            <person name="Andreopoulos B."/>
            <person name="Baker S."/>
            <person name="Barry K."/>
            <person name="Bills G."/>
            <person name="Bluhm B."/>
            <person name="Cannon C."/>
            <person name="Castanera R."/>
            <person name="Culley D."/>
            <person name="Daum C."/>
            <person name="Ezra D."/>
            <person name="Gonzalez J."/>
            <person name="Henrissat B."/>
            <person name="Kuo A."/>
            <person name="Liang C."/>
            <person name="Lipzen A."/>
            <person name="Lutzoni F."/>
            <person name="Magnuson J."/>
            <person name="Mondo S."/>
            <person name="Nolan M."/>
            <person name="Ohm R."/>
            <person name="Pangilinan J."/>
            <person name="Park H.-J."/>
            <person name="Ramirez L."/>
            <person name="Alfaro M."/>
            <person name="Sun H."/>
            <person name="Tritt A."/>
            <person name="Yoshinaga Y."/>
            <person name="Zwiers L.-H."/>
            <person name="Turgeon B."/>
            <person name="Goodwin S."/>
            <person name="Spatafora J."/>
            <person name="Crous P."/>
            <person name="Grigoriev I."/>
        </authorList>
    </citation>
    <scope>NUCLEOTIDE SEQUENCE</scope>
    <source>
        <strain evidence="2">CBS 122681</strain>
    </source>
</reference>
<evidence type="ECO:0000313" key="3">
    <source>
        <dbReference type="Proteomes" id="UP000799324"/>
    </source>
</evidence>
<feature type="non-terminal residue" evidence="2">
    <location>
        <position position="178"/>
    </location>
</feature>
<evidence type="ECO:0000256" key="1">
    <source>
        <dbReference type="SAM" id="MobiDB-lite"/>
    </source>
</evidence>
<proteinExistence type="predicted"/>